<dbReference type="RefSeq" id="WP_091244658.1">
    <property type="nucleotide sequence ID" value="NZ_FNIR01000006.1"/>
</dbReference>
<dbReference type="InterPro" id="IPR000182">
    <property type="entry name" value="GNAT_dom"/>
</dbReference>
<keyword evidence="2" id="KW-0808">Transferase</keyword>
<proteinExistence type="predicted"/>
<name>A0A1H0KQ20_9ACTN</name>
<dbReference type="InterPro" id="IPR051908">
    <property type="entry name" value="Ribosomal_N-acetyltransferase"/>
</dbReference>
<dbReference type="Gene3D" id="3.40.630.30">
    <property type="match status" value="1"/>
</dbReference>
<dbReference type="Proteomes" id="UP000199088">
    <property type="component" value="Unassembled WGS sequence"/>
</dbReference>
<dbReference type="SUPFAM" id="SSF55729">
    <property type="entry name" value="Acyl-CoA N-acyltransferases (Nat)"/>
    <property type="match status" value="1"/>
</dbReference>
<dbReference type="GO" id="GO:0005737">
    <property type="term" value="C:cytoplasm"/>
    <property type="evidence" value="ECO:0007669"/>
    <property type="project" value="TreeGrafter"/>
</dbReference>
<dbReference type="PANTHER" id="PTHR43441:SF10">
    <property type="entry name" value="ACETYLTRANSFERASE"/>
    <property type="match status" value="1"/>
</dbReference>
<feature type="domain" description="N-acetyltransferase" evidence="1">
    <location>
        <begin position="14"/>
        <end position="174"/>
    </location>
</feature>
<keyword evidence="3" id="KW-1185">Reference proteome</keyword>
<evidence type="ECO:0000313" key="3">
    <source>
        <dbReference type="Proteomes" id="UP000199088"/>
    </source>
</evidence>
<accession>A0A1H0KQ20</accession>
<dbReference type="GO" id="GO:1990189">
    <property type="term" value="F:protein N-terminal-serine acetyltransferase activity"/>
    <property type="evidence" value="ECO:0007669"/>
    <property type="project" value="TreeGrafter"/>
</dbReference>
<dbReference type="OrthoDB" id="9795188at2"/>
<sequence>MTDVPVLRSPDGQVLLRAHRGSDAPAVEEQSQDPDMQRFTTIPVPYGPEDAAGFLEHVAGMWASGTGAAWAIEVAHRFAGTVDLRFGEDWASIGYGLAPWARGRGVMTAAVRLALDWGFVERGLVGVRWEALVGNHASRRVAEKCGFLVEGTARGLSVARGVRHDAWIGSLLATEWRAGRGVSADS</sequence>
<dbReference type="PANTHER" id="PTHR43441">
    <property type="entry name" value="RIBOSOMAL-PROTEIN-SERINE ACETYLTRANSFERASE"/>
    <property type="match status" value="1"/>
</dbReference>
<dbReference type="STRING" id="1052260.SAMN05660199_02204"/>
<dbReference type="AlphaFoldDB" id="A0A1H0KQ20"/>
<dbReference type="EMBL" id="FNIR01000006">
    <property type="protein sequence ID" value="SDO57862.1"/>
    <property type="molecule type" value="Genomic_DNA"/>
</dbReference>
<gene>
    <name evidence="2" type="ORF">SAMN05660199_02204</name>
</gene>
<organism evidence="2 3">
    <name type="scientific">Klenkia soli</name>
    <dbReference type="NCBI Taxonomy" id="1052260"/>
    <lineage>
        <taxon>Bacteria</taxon>
        <taxon>Bacillati</taxon>
        <taxon>Actinomycetota</taxon>
        <taxon>Actinomycetes</taxon>
        <taxon>Geodermatophilales</taxon>
        <taxon>Geodermatophilaceae</taxon>
        <taxon>Klenkia</taxon>
    </lineage>
</organism>
<dbReference type="GO" id="GO:0008999">
    <property type="term" value="F:protein-N-terminal-alanine acetyltransferase activity"/>
    <property type="evidence" value="ECO:0007669"/>
    <property type="project" value="TreeGrafter"/>
</dbReference>
<protein>
    <submittedName>
        <fullName evidence="2">Protein N-acetyltransferase, RimJ/RimL family</fullName>
    </submittedName>
</protein>
<dbReference type="Pfam" id="PF13302">
    <property type="entry name" value="Acetyltransf_3"/>
    <property type="match status" value="1"/>
</dbReference>
<reference evidence="3" key="1">
    <citation type="submission" date="2016-10" db="EMBL/GenBank/DDBJ databases">
        <authorList>
            <person name="Varghese N."/>
            <person name="Submissions S."/>
        </authorList>
    </citation>
    <scope>NUCLEOTIDE SEQUENCE [LARGE SCALE GENOMIC DNA]</scope>
    <source>
        <strain evidence="3">DSM 45843</strain>
    </source>
</reference>
<evidence type="ECO:0000313" key="2">
    <source>
        <dbReference type="EMBL" id="SDO57862.1"/>
    </source>
</evidence>
<evidence type="ECO:0000259" key="1">
    <source>
        <dbReference type="PROSITE" id="PS51186"/>
    </source>
</evidence>
<dbReference type="InterPro" id="IPR016181">
    <property type="entry name" value="Acyl_CoA_acyltransferase"/>
</dbReference>
<dbReference type="PROSITE" id="PS51186">
    <property type="entry name" value="GNAT"/>
    <property type="match status" value="1"/>
</dbReference>